<keyword evidence="2" id="KW-1185">Reference proteome</keyword>
<gene>
    <name evidence="1" type="ORF">HAD_10375</name>
</gene>
<sequence>MALTEQNLTTVRTDFSEEDIPRVMAELDRITTAETMDSEHNRNNAIGAILSLSKGDFEELKNLVTAAKTDFRDVIYWWYLENKKATHPE</sequence>
<dbReference type="EMBL" id="ARYH01000001">
    <property type="protein sequence ID" value="KCZ86086.1"/>
    <property type="molecule type" value="Genomic_DNA"/>
</dbReference>
<protein>
    <submittedName>
        <fullName evidence="1">Uncharacterized protein</fullName>
    </submittedName>
</protein>
<accession>A0A069E9L4</accession>
<dbReference type="OrthoDB" id="9255703at2"/>
<name>A0A069E9L4_9PROT</name>
<dbReference type="AlphaFoldDB" id="A0A069E9L4"/>
<evidence type="ECO:0000313" key="1">
    <source>
        <dbReference type="EMBL" id="KCZ86086.1"/>
    </source>
</evidence>
<comment type="caution">
    <text evidence="1">The sequence shown here is derived from an EMBL/GenBank/DDBJ whole genome shotgun (WGS) entry which is preliminary data.</text>
</comment>
<evidence type="ECO:0000313" key="2">
    <source>
        <dbReference type="Proteomes" id="UP000027446"/>
    </source>
</evidence>
<dbReference type="RefSeq" id="WP_035570922.1">
    <property type="nucleotide sequence ID" value="NZ_ARYH01000001.1"/>
</dbReference>
<dbReference type="PATRIC" id="fig|1280949.3.peg.2122"/>
<dbReference type="STRING" id="1280949.HAD_10375"/>
<dbReference type="Proteomes" id="UP000027446">
    <property type="component" value="Unassembled WGS sequence"/>
</dbReference>
<reference evidence="1 2" key="1">
    <citation type="journal article" date="2014" name="Antonie Van Leeuwenhoek">
        <title>Hyphomonas beringensis sp. nov. and Hyphomonas chukchiensis sp. nov., isolated from surface seawater of the Bering Sea and Chukchi Sea.</title>
        <authorList>
            <person name="Li C."/>
            <person name="Lai Q."/>
            <person name="Li G."/>
            <person name="Dong C."/>
            <person name="Wang J."/>
            <person name="Liao Y."/>
            <person name="Shao Z."/>
        </authorList>
    </citation>
    <scope>NUCLEOTIDE SEQUENCE [LARGE SCALE GENOMIC DNA]</scope>
    <source>
        <strain evidence="1 2">MHS-3</strain>
    </source>
</reference>
<proteinExistence type="predicted"/>
<organism evidence="1 2">
    <name type="scientific">Hyphomonas adhaerens MHS-3</name>
    <dbReference type="NCBI Taxonomy" id="1280949"/>
    <lineage>
        <taxon>Bacteria</taxon>
        <taxon>Pseudomonadati</taxon>
        <taxon>Pseudomonadota</taxon>
        <taxon>Alphaproteobacteria</taxon>
        <taxon>Hyphomonadales</taxon>
        <taxon>Hyphomonadaceae</taxon>
        <taxon>Hyphomonas</taxon>
    </lineage>
</organism>